<comment type="caution">
    <text evidence="2">The sequence shown here is derived from an EMBL/GenBank/DDBJ whole genome shotgun (WGS) entry which is preliminary data.</text>
</comment>
<sequence>MSSSDGRPSGEVAALPQPSSSNKQQQQQQQQQQPQSISLYARKLLQKLSTLQPSASLESRQTIASWIIFNRKKCDGMGEGLLVSIKECSARSSDSSSGKSGDADANLARLMLLLRILHQVLTSNCPTTAVTEGNDVDTWNKSSQLRIRLGEIVILPLWKALAKALNRLNETNREVYQDEIGRMLEEWNDHNVFGGPTVWEEYKRAWNRSLKEASTTTILEKEGGLDGDESTTVMNSATKSITPEIATTSHEGDNDIGESAQQAEQAEAIADKIINKDEDERVDANSMTPDVVAETHDMKVDTDTGAVETTKRESVANIDAEVDFEGVDEANVEPSQFLDAFKVIASIQITRDLGSDAAMNLSSALSSIPSEVEEACNTILTQQQNGEDTMITPITELLSTESLSNIPDELLDLDINYVRHSLQTYKEAIRQQRTARVQLLQLLLQSRCSFGSMDAARAFCGGDDSDVSMDVILDKLKKRKETLVDAMALEGLDVEEDEEEKKLEKEEVELLPLSWFPGQEGGDNEAEKEPADKRLKTS</sequence>
<reference evidence="2 3" key="1">
    <citation type="submission" date="2024-10" db="EMBL/GenBank/DDBJ databases">
        <title>Updated reference genomes for cyclostephanoid diatoms.</title>
        <authorList>
            <person name="Roberts W.R."/>
            <person name="Alverson A.J."/>
        </authorList>
    </citation>
    <scope>NUCLEOTIDE SEQUENCE [LARGE SCALE GENOMIC DNA]</scope>
    <source>
        <strain evidence="2 3">AJA232-27</strain>
    </source>
</reference>
<feature type="region of interest" description="Disordered" evidence="1">
    <location>
        <begin position="1"/>
        <end position="35"/>
    </location>
</feature>
<accession>A0ABD3M8N4</accession>
<feature type="compositionally biased region" description="Low complexity" evidence="1">
    <location>
        <begin position="16"/>
        <end position="35"/>
    </location>
</feature>
<dbReference type="Proteomes" id="UP001530293">
    <property type="component" value="Unassembled WGS sequence"/>
</dbReference>
<dbReference type="AlphaFoldDB" id="A0ABD3M8N4"/>
<name>A0ABD3M8N4_9STRA</name>
<dbReference type="EMBL" id="JALLBG020000186">
    <property type="protein sequence ID" value="KAL3760430.1"/>
    <property type="molecule type" value="Genomic_DNA"/>
</dbReference>
<proteinExistence type="predicted"/>
<organism evidence="2 3">
    <name type="scientific">Discostella pseudostelligera</name>
    <dbReference type="NCBI Taxonomy" id="259834"/>
    <lineage>
        <taxon>Eukaryota</taxon>
        <taxon>Sar</taxon>
        <taxon>Stramenopiles</taxon>
        <taxon>Ochrophyta</taxon>
        <taxon>Bacillariophyta</taxon>
        <taxon>Coscinodiscophyceae</taxon>
        <taxon>Thalassiosirophycidae</taxon>
        <taxon>Stephanodiscales</taxon>
        <taxon>Stephanodiscaceae</taxon>
        <taxon>Discostella</taxon>
    </lineage>
</organism>
<protein>
    <recommendedName>
        <fullName evidence="4">CID domain-containing protein</fullName>
    </recommendedName>
</protein>
<feature type="compositionally biased region" description="Basic and acidic residues" evidence="1">
    <location>
        <begin position="525"/>
        <end position="538"/>
    </location>
</feature>
<evidence type="ECO:0008006" key="4">
    <source>
        <dbReference type="Google" id="ProtNLM"/>
    </source>
</evidence>
<feature type="region of interest" description="Disordered" evidence="1">
    <location>
        <begin position="514"/>
        <end position="538"/>
    </location>
</feature>
<evidence type="ECO:0000313" key="2">
    <source>
        <dbReference type="EMBL" id="KAL3760430.1"/>
    </source>
</evidence>
<gene>
    <name evidence="2" type="ORF">ACHAWU_005965</name>
</gene>
<evidence type="ECO:0000313" key="3">
    <source>
        <dbReference type="Proteomes" id="UP001530293"/>
    </source>
</evidence>
<evidence type="ECO:0000256" key="1">
    <source>
        <dbReference type="SAM" id="MobiDB-lite"/>
    </source>
</evidence>
<keyword evidence="3" id="KW-1185">Reference proteome</keyword>